<protein>
    <submittedName>
        <fullName evidence="1">Uncharacterized protein</fullName>
    </submittedName>
</protein>
<keyword evidence="2" id="KW-1185">Reference proteome</keyword>
<evidence type="ECO:0000313" key="2">
    <source>
        <dbReference type="Proteomes" id="UP001153332"/>
    </source>
</evidence>
<evidence type="ECO:0000313" key="1">
    <source>
        <dbReference type="EMBL" id="KAJ8128369.1"/>
    </source>
</evidence>
<proteinExistence type="predicted"/>
<accession>A0ACC2JLT9</accession>
<organism evidence="1 2">
    <name type="scientific">Lasiodiplodia mahajangana</name>
    <dbReference type="NCBI Taxonomy" id="1108764"/>
    <lineage>
        <taxon>Eukaryota</taxon>
        <taxon>Fungi</taxon>
        <taxon>Dikarya</taxon>
        <taxon>Ascomycota</taxon>
        <taxon>Pezizomycotina</taxon>
        <taxon>Dothideomycetes</taxon>
        <taxon>Dothideomycetes incertae sedis</taxon>
        <taxon>Botryosphaeriales</taxon>
        <taxon>Botryosphaeriaceae</taxon>
        <taxon>Lasiodiplodia</taxon>
    </lineage>
</organism>
<comment type="caution">
    <text evidence="1">The sequence shown here is derived from an EMBL/GenBank/DDBJ whole genome shotgun (WGS) entry which is preliminary data.</text>
</comment>
<dbReference type="Proteomes" id="UP001153332">
    <property type="component" value="Unassembled WGS sequence"/>
</dbReference>
<reference evidence="1" key="1">
    <citation type="submission" date="2022-12" db="EMBL/GenBank/DDBJ databases">
        <title>Genome Sequence of Lasiodiplodia mahajangana.</title>
        <authorList>
            <person name="Buettner E."/>
        </authorList>
    </citation>
    <scope>NUCLEOTIDE SEQUENCE</scope>
    <source>
        <strain evidence="1">VT137</strain>
    </source>
</reference>
<gene>
    <name evidence="1" type="ORF">O1611_g5265</name>
</gene>
<name>A0ACC2JLT9_9PEZI</name>
<dbReference type="EMBL" id="JAPUUL010001092">
    <property type="protein sequence ID" value="KAJ8128369.1"/>
    <property type="molecule type" value="Genomic_DNA"/>
</dbReference>
<sequence length="328" mass="35583">MSTMVDSGLIWLVLVKETICHIYRHLLPSIFRVVTEDTTNQHLQFSRSKTNVLARLLLNTRRPSLFLLLLIIVAESSLVDGAPITPSLVRHLDIESEPPDGALLRRLAPLSLKEIPQEKYQVIMILIGVGSLAVAIISLILGPCCACKDEGQHLLEDSGTGYALDSREHTFPGIPQRPGTRTESALGSVSVSPQPLNRRDDDVYISRIHNTPPPLNALGMAQAFGPIDHALEPNSVATVDIYGSSDSLCPRTEGTVAEEVLGNEFPMADTSATSTQDYGGSAVVFDHGLIASEAHDNSTINVSGPAVILVKSSQNNRVYFDLTNLRLF</sequence>